<dbReference type="InterPro" id="IPR011009">
    <property type="entry name" value="Kinase-like_dom_sf"/>
</dbReference>
<evidence type="ECO:0000313" key="7">
    <source>
        <dbReference type="Proteomes" id="UP000016930"/>
    </source>
</evidence>
<feature type="compositionally biased region" description="Basic and acidic residues" evidence="4">
    <location>
        <begin position="731"/>
        <end position="741"/>
    </location>
</feature>
<dbReference type="GO" id="GO:0005524">
    <property type="term" value="F:ATP binding"/>
    <property type="evidence" value="ECO:0007669"/>
    <property type="project" value="UniProtKB-UniRule"/>
</dbReference>
<dbReference type="SUPFAM" id="SSF56112">
    <property type="entry name" value="Protein kinase-like (PK-like)"/>
    <property type="match status" value="1"/>
</dbReference>
<dbReference type="STRING" id="914234.M2QH79"/>
<evidence type="ECO:0000256" key="1">
    <source>
        <dbReference type="ARBA" id="ARBA00022741"/>
    </source>
</evidence>
<dbReference type="AlphaFoldDB" id="M2QH79"/>
<dbReference type="OrthoDB" id="1668230at2759"/>
<evidence type="ECO:0000256" key="4">
    <source>
        <dbReference type="SAM" id="MobiDB-lite"/>
    </source>
</evidence>
<feature type="region of interest" description="Disordered" evidence="4">
    <location>
        <begin position="708"/>
        <end position="741"/>
    </location>
</feature>
<dbReference type="InterPro" id="IPR001245">
    <property type="entry name" value="Ser-Thr/Tyr_kinase_cat_dom"/>
</dbReference>
<dbReference type="PANTHER" id="PTHR44329">
    <property type="entry name" value="SERINE/THREONINE-PROTEIN KINASE TNNI3K-RELATED"/>
    <property type="match status" value="1"/>
</dbReference>
<proteinExistence type="predicted"/>
<dbReference type="Gene3D" id="1.10.510.10">
    <property type="entry name" value="Transferase(Phosphotransferase) domain 1"/>
    <property type="match status" value="1"/>
</dbReference>
<name>M2QH79_CERS8</name>
<evidence type="ECO:0000313" key="6">
    <source>
        <dbReference type="EMBL" id="EMD31390.1"/>
    </source>
</evidence>
<dbReference type="InterPro" id="IPR000719">
    <property type="entry name" value="Prot_kinase_dom"/>
</dbReference>
<accession>M2QH79</accession>
<gene>
    <name evidence="6" type="ORF">CERSUDRAFT_119782</name>
</gene>
<evidence type="ECO:0000259" key="5">
    <source>
        <dbReference type="PROSITE" id="PS50011"/>
    </source>
</evidence>
<dbReference type="GO" id="GO:0004674">
    <property type="term" value="F:protein serine/threonine kinase activity"/>
    <property type="evidence" value="ECO:0007669"/>
    <property type="project" value="TreeGrafter"/>
</dbReference>
<dbReference type="PROSITE" id="PS50011">
    <property type="entry name" value="PROTEIN_KINASE_DOM"/>
    <property type="match status" value="1"/>
</dbReference>
<dbReference type="InterPro" id="IPR051681">
    <property type="entry name" value="Ser/Thr_Kinases-Pseudokinases"/>
</dbReference>
<dbReference type="Proteomes" id="UP000016930">
    <property type="component" value="Unassembled WGS sequence"/>
</dbReference>
<dbReference type="Pfam" id="PF07714">
    <property type="entry name" value="PK_Tyr_Ser-Thr"/>
    <property type="match status" value="1"/>
</dbReference>
<feature type="region of interest" description="Disordered" evidence="4">
    <location>
        <begin position="642"/>
        <end position="676"/>
    </location>
</feature>
<reference evidence="6 7" key="1">
    <citation type="journal article" date="2012" name="Proc. Natl. Acad. Sci. U.S.A.">
        <title>Comparative genomics of Ceriporiopsis subvermispora and Phanerochaete chrysosporium provide insight into selective ligninolysis.</title>
        <authorList>
            <person name="Fernandez-Fueyo E."/>
            <person name="Ruiz-Duenas F.J."/>
            <person name="Ferreira P."/>
            <person name="Floudas D."/>
            <person name="Hibbett D.S."/>
            <person name="Canessa P."/>
            <person name="Larrondo L.F."/>
            <person name="James T.Y."/>
            <person name="Seelenfreund D."/>
            <person name="Lobos S."/>
            <person name="Polanco R."/>
            <person name="Tello M."/>
            <person name="Honda Y."/>
            <person name="Watanabe T."/>
            <person name="Watanabe T."/>
            <person name="Ryu J.S."/>
            <person name="Kubicek C.P."/>
            <person name="Schmoll M."/>
            <person name="Gaskell J."/>
            <person name="Hammel K.E."/>
            <person name="St John F.J."/>
            <person name="Vanden Wymelenberg A."/>
            <person name="Sabat G."/>
            <person name="Splinter BonDurant S."/>
            <person name="Syed K."/>
            <person name="Yadav J.S."/>
            <person name="Doddapaneni H."/>
            <person name="Subramanian V."/>
            <person name="Lavin J.L."/>
            <person name="Oguiza J.A."/>
            <person name="Perez G."/>
            <person name="Pisabarro A.G."/>
            <person name="Ramirez L."/>
            <person name="Santoyo F."/>
            <person name="Master E."/>
            <person name="Coutinho P.M."/>
            <person name="Henrissat B."/>
            <person name="Lombard V."/>
            <person name="Magnuson J.K."/>
            <person name="Kuees U."/>
            <person name="Hori C."/>
            <person name="Igarashi K."/>
            <person name="Samejima M."/>
            <person name="Held B.W."/>
            <person name="Barry K.W."/>
            <person name="LaButti K.M."/>
            <person name="Lapidus A."/>
            <person name="Lindquist E.A."/>
            <person name="Lucas S.M."/>
            <person name="Riley R."/>
            <person name="Salamov A.A."/>
            <person name="Hoffmeister D."/>
            <person name="Schwenk D."/>
            <person name="Hadar Y."/>
            <person name="Yarden O."/>
            <person name="de Vries R.P."/>
            <person name="Wiebenga A."/>
            <person name="Stenlid J."/>
            <person name="Eastwood D."/>
            <person name="Grigoriev I.V."/>
            <person name="Berka R.M."/>
            <person name="Blanchette R.A."/>
            <person name="Kersten P."/>
            <person name="Martinez A.T."/>
            <person name="Vicuna R."/>
            <person name="Cullen D."/>
        </authorList>
    </citation>
    <scope>NUCLEOTIDE SEQUENCE [LARGE SCALE GENOMIC DNA]</scope>
    <source>
        <strain evidence="6 7">B</strain>
    </source>
</reference>
<evidence type="ECO:0000256" key="3">
    <source>
        <dbReference type="PROSITE-ProRule" id="PRU10141"/>
    </source>
</evidence>
<feature type="domain" description="Protein kinase" evidence="5">
    <location>
        <begin position="156"/>
        <end position="418"/>
    </location>
</feature>
<dbReference type="PROSITE" id="PS00107">
    <property type="entry name" value="PROTEIN_KINASE_ATP"/>
    <property type="match status" value="1"/>
</dbReference>
<dbReference type="InterPro" id="IPR017441">
    <property type="entry name" value="Protein_kinase_ATP_BS"/>
</dbReference>
<sequence length="741" mass="82890">MSDSRAHSRIPSDEAILADELMHIWRYLSAKANQISIRNYARDSHVHGSASKAPMILTPREKSQTTDWIEMLDELIVRTKRSRSTHGARRWYAELSGPDSINSQRVQRNQHLDDCMPLISAYLDMLRKLCKICRAVPSSIVLPSGRLTSTQTKPGQAPSSPIGSGGFGDVWKGSYCGDAVAIKVIRNPTGSPEIALSEAIIWKHLDHPNITPFYGIDTSESRFSLVSQWMEHGTIKQYLRDYPDADRSEYVLQIAGGLRYLHDLGIVHGDLITGNILVNSARVASLVDFGLAAICYDGQLDTSSAAGQSRRWTAPEVIDPETYGLQRVILTKESDIYSWAITIWEIYTNEVPFRQLTYDAAVTRAITTGQRPLRSPQAIQNGLDDDLWQLLQLCWNDKRNMRPLIGSVLSCIVAAPTDSRTKYRVRRMSDPRNSASQPADVARPEELAPSLSEWLASYVWDACTAGIGLSVAYAAPGGFTTPQPPTLAAALAQVLSILPPQTVFLAAWYIGRLPVYFGDNTHMRHQGNHQQLWLTLLDYSSSHPDVKGQYTFVVAILGVMLARSDLPYPIADDTLEMASNIPLSVLKFLERLARNVLHDSSTHNESFEQLEWLKNLRDHFSQMSRLPIFVPELEGLLWARNDSQRSGTTPAPGPAPPIPRRSTFTHTQAPTAPLMDRRATMPIPAPSAPRQMNRWLSDSPMIFGEPIAEAEEETGNAHYQDRQAPNFPSPWRHESQYHRPY</sequence>
<keyword evidence="1 3" id="KW-0547">Nucleotide-binding</keyword>
<dbReference type="PANTHER" id="PTHR44329:SF298">
    <property type="entry name" value="MIXED LINEAGE KINASE DOMAIN-LIKE PROTEIN"/>
    <property type="match status" value="1"/>
</dbReference>
<organism evidence="6 7">
    <name type="scientific">Ceriporiopsis subvermispora (strain B)</name>
    <name type="common">White-rot fungus</name>
    <name type="synonym">Gelatoporia subvermispora</name>
    <dbReference type="NCBI Taxonomy" id="914234"/>
    <lineage>
        <taxon>Eukaryota</taxon>
        <taxon>Fungi</taxon>
        <taxon>Dikarya</taxon>
        <taxon>Basidiomycota</taxon>
        <taxon>Agaricomycotina</taxon>
        <taxon>Agaricomycetes</taxon>
        <taxon>Polyporales</taxon>
        <taxon>Gelatoporiaceae</taxon>
        <taxon>Gelatoporia</taxon>
    </lineage>
</organism>
<evidence type="ECO:0000256" key="2">
    <source>
        <dbReference type="ARBA" id="ARBA00022840"/>
    </source>
</evidence>
<keyword evidence="7" id="KW-1185">Reference proteome</keyword>
<feature type="binding site" evidence="3">
    <location>
        <position position="183"/>
    </location>
    <ligand>
        <name>ATP</name>
        <dbReference type="ChEBI" id="CHEBI:30616"/>
    </ligand>
</feature>
<keyword evidence="2 3" id="KW-0067">ATP-binding</keyword>
<dbReference type="HOGENOM" id="CLU_022192_0_0_1"/>
<protein>
    <recommendedName>
        <fullName evidence="5">Protein kinase domain-containing protein</fullName>
    </recommendedName>
</protein>
<dbReference type="EMBL" id="KB445819">
    <property type="protein sequence ID" value="EMD31390.1"/>
    <property type="molecule type" value="Genomic_DNA"/>
</dbReference>